<protein>
    <submittedName>
        <fullName evidence="2">Uncharacterized protein</fullName>
    </submittedName>
</protein>
<proteinExistence type="predicted"/>
<evidence type="ECO:0000313" key="2">
    <source>
        <dbReference type="EMBL" id="MFB5190198.1"/>
    </source>
</evidence>
<keyword evidence="1" id="KW-0812">Transmembrane</keyword>
<dbReference type="Proteomes" id="UP001579974">
    <property type="component" value="Unassembled WGS sequence"/>
</dbReference>
<dbReference type="EMBL" id="JBDXSU010000005">
    <property type="protein sequence ID" value="MFB5190198.1"/>
    <property type="molecule type" value="Genomic_DNA"/>
</dbReference>
<keyword evidence="3" id="KW-1185">Reference proteome</keyword>
<name>A0ABV5AD52_9BACL</name>
<organism evidence="2 3">
    <name type="scientific">Alicyclobacillus fastidiosus</name>
    <dbReference type="NCBI Taxonomy" id="392011"/>
    <lineage>
        <taxon>Bacteria</taxon>
        <taxon>Bacillati</taxon>
        <taxon>Bacillota</taxon>
        <taxon>Bacilli</taxon>
        <taxon>Bacillales</taxon>
        <taxon>Alicyclobacillaceae</taxon>
        <taxon>Alicyclobacillus</taxon>
    </lineage>
</organism>
<keyword evidence="1" id="KW-1133">Transmembrane helix</keyword>
<accession>A0ABV5AD52</accession>
<comment type="caution">
    <text evidence="2">The sequence shown here is derived from an EMBL/GenBank/DDBJ whole genome shotgun (WGS) entry which is preliminary data.</text>
</comment>
<evidence type="ECO:0000256" key="1">
    <source>
        <dbReference type="SAM" id="Phobius"/>
    </source>
</evidence>
<dbReference type="RefSeq" id="WP_275473746.1">
    <property type="nucleotide sequence ID" value="NZ_CP162940.1"/>
</dbReference>
<reference evidence="2 3" key="1">
    <citation type="journal article" date="2024" name="Int. J. Mol. Sci.">
        <title>Exploration of Alicyclobacillus spp. Genome in Search of Antibiotic Resistance.</title>
        <authorList>
            <person name="Bucka-Kolendo J."/>
            <person name="Kiousi D.E."/>
            <person name="Dekowska A."/>
            <person name="Mikolajczuk-Szczyrba A."/>
            <person name="Karadedos D.M."/>
            <person name="Michael P."/>
            <person name="Galanis A."/>
            <person name="Sokolowska B."/>
        </authorList>
    </citation>
    <scope>NUCLEOTIDE SEQUENCE [LARGE SCALE GENOMIC DNA]</scope>
    <source>
        <strain evidence="2 3">KKP 3000</strain>
    </source>
</reference>
<keyword evidence="1" id="KW-0472">Membrane</keyword>
<feature type="transmembrane region" description="Helical" evidence="1">
    <location>
        <begin position="6"/>
        <end position="26"/>
    </location>
</feature>
<sequence length="98" mass="11460">MLLKGLFWVISVAIILALCWFAYSLMVKGERANKDYFSLLRRFEKEPNNDALREQVYAAGRKYYRSQITGIDASIGRDIEQALQGKHKENYDLRAFEH</sequence>
<gene>
    <name evidence="2" type="ORF">KKP3000_003643</name>
</gene>
<evidence type="ECO:0000313" key="3">
    <source>
        <dbReference type="Proteomes" id="UP001579974"/>
    </source>
</evidence>